<evidence type="ECO:0000256" key="3">
    <source>
        <dbReference type="ARBA" id="ARBA00022741"/>
    </source>
</evidence>
<dbReference type="PANTHER" id="PTHR24221:SF654">
    <property type="entry name" value="ATP-BINDING CASSETTE SUB-FAMILY B MEMBER 6"/>
    <property type="match status" value="1"/>
</dbReference>
<dbReference type="InterPro" id="IPR017871">
    <property type="entry name" value="ABC_transporter-like_CS"/>
</dbReference>
<proteinExistence type="predicted"/>
<comment type="caution">
    <text evidence="10">The sequence shown here is derived from an EMBL/GenBank/DDBJ whole genome shotgun (WGS) entry which is preliminary data.</text>
</comment>
<name>A0ABW5UUW7_9MICO</name>
<evidence type="ECO:0000256" key="1">
    <source>
        <dbReference type="ARBA" id="ARBA00004651"/>
    </source>
</evidence>
<evidence type="ECO:0000256" key="2">
    <source>
        <dbReference type="ARBA" id="ARBA00022692"/>
    </source>
</evidence>
<dbReference type="PROSITE" id="PS00211">
    <property type="entry name" value="ABC_TRANSPORTER_1"/>
    <property type="match status" value="1"/>
</dbReference>
<dbReference type="InterPro" id="IPR027417">
    <property type="entry name" value="P-loop_NTPase"/>
</dbReference>
<dbReference type="SUPFAM" id="SSF52540">
    <property type="entry name" value="P-loop containing nucleoside triphosphate hydrolases"/>
    <property type="match status" value="1"/>
</dbReference>
<feature type="transmembrane region" description="Helical" evidence="7">
    <location>
        <begin position="173"/>
        <end position="192"/>
    </location>
</feature>
<evidence type="ECO:0000313" key="10">
    <source>
        <dbReference type="EMBL" id="MFD2757026.1"/>
    </source>
</evidence>
<keyword evidence="2 7" id="KW-0812">Transmembrane</keyword>
<dbReference type="CDD" id="cd07346">
    <property type="entry name" value="ABC_6TM_exporters"/>
    <property type="match status" value="1"/>
</dbReference>
<organism evidence="10 11">
    <name type="scientific">Gulosibacter faecalis</name>
    <dbReference type="NCBI Taxonomy" id="272240"/>
    <lineage>
        <taxon>Bacteria</taxon>
        <taxon>Bacillati</taxon>
        <taxon>Actinomycetota</taxon>
        <taxon>Actinomycetes</taxon>
        <taxon>Micrococcales</taxon>
        <taxon>Microbacteriaceae</taxon>
        <taxon>Gulosibacter</taxon>
    </lineage>
</organism>
<keyword evidence="11" id="KW-1185">Reference proteome</keyword>
<dbReference type="GO" id="GO:0005524">
    <property type="term" value="F:ATP binding"/>
    <property type="evidence" value="ECO:0007669"/>
    <property type="project" value="UniProtKB-KW"/>
</dbReference>
<dbReference type="PROSITE" id="PS50893">
    <property type="entry name" value="ABC_TRANSPORTER_2"/>
    <property type="match status" value="1"/>
</dbReference>
<keyword evidence="5 7" id="KW-1133">Transmembrane helix</keyword>
<dbReference type="Gene3D" id="1.20.1560.10">
    <property type="entry name" value="ABC transporter type 1, transmembrane domain"/>
    <property type="match status" value="1"/>
</dbReference>
<dbReference type="SMART" id="SM00382">
    <property type="entry name" value="AAA"/>
    <property type="match status" value="1"/>
</dbReference>
<dbReference type="Gene3D" id="3.40.50.300">
    <property type="entry name" value="P-loop containing nucleotide triphosphate hydrolases"/>
    <property type="match status" value="1"/>
</dbReference>
<dbReference type="SUPFAM" id="SSF90123">
    <property type="entry name" value="ABC transporter transmembrane region"/>
    <property type="match status" value="1"/>
</dbReference>
<dbReference type="InterPro" id="IPR003439">
    <property type="entry name" value="ABC_transporter-like_ATP-bd"/>
</dbReference>
<dbReference type="Proteomes" id="UP001597492">
    <property type="component" value="Unassembled WGS sequence"/>
</dbReference>
<feature type="domain" description="ABC transmembrane type-1" evidence="9">
    <location>
        <begin position="37"/>
        <end position="318"/>
    </location>
</feature>
<keyword evidence="6 7" id="KW-0472">Membrane</keyword>
<feature type="transmembrane region" description="Helical" evidence="7">
    <location>
        <begin position="37"/>
        <end position="57"/>
    </location>
</feature>
<gene>
    <name evidence="10" type="ORF">ACFSW7_01380</name>
</gene>
<dbReference type="PANTHER" id="PTHR24221">
    <property type="entry name" value="ATP-BINDING CASSETTE SUB-FAMILY B"/>
    <property type="match status" value="1"/>
</dbReference>
<dbReference type="InterPro" id="IPR003593">
    <property type="entry name" value="AAA+_ATPase"/>
</dbReference>
<reference evidence="11" key="1">
    <citation type="journal article" date="2019" name="Int. J. Syst. Evol. Microbiol.">
        <title>The Global Catalogue of Microorganisms (GCM) 10K type strain sequencing project: providing services to taxonomists for standard genome sequencing and annotation.</title>
        <authorList>
            <consortium name="The Broad Institute Genomics Platform"/>
            <consortium name="The Broad Institute Genome Sequencing Center for Infectious Disease"/>
            <person name="Wu L."/>
            <person name="Ma J."/>
        </authorList>
    </citation>
    <scope>NUCLEOTIDE SEQUENCE [LARGE SCALE GENOMIC DNA]</scope>
    <source>
        <strain evidence="11">TISTR 1514</strain>
    </source>
</reference>
<feature type="transmembrane region" description="Helical" evidence="7">
    <location>
        <begin position="269"/>
        <end position="291"/>
    </location>
</feature>
<protein>
    <submittedName>
        <fullName evidence="10">ABC transporter ATP-binding protein</fullName>
    </submittedName>
</protein>
<sequence length="588" mass="61656">MTDPSGPAGPTEAAADGRDALKGLLTPIRGHLLAGRILAAASGILAVAPYLALVRLGDLLLGAAAAGTAPDADEVRGVTVLLVGTFLAQLGCLFIALLITHLGDLRLARILRERLVEHIAHAPLAWFSQATSGRIRKAVQDDTKALHTLVAHAPVETMAAVVTPLALTVTAFVIDWRLGLIAIAMVPIYLGIQMSQMRGMGEKTAEMDARLGTVSQTAVEFADGIAVVKAFGQVGRAHGRFATAAREFADFYYDWCSPMLRAAAVAQSFVSVAMLVLVNVGLGSLLVLAGWVAPADLIATTLISLVIPGTVNVISSSMWAYQLAGGAAVRIRDTLETPGLDEGTAHAPESAGVEFDDVTSSYGEGLALDGVSATLEPGTVTALIGQSGSGKSTMATMLARFQYPTSGAVRVGGVDLRNLTTRDLYRTVSFVLQDPQLLRVSVRENIRLARPDASDAEVLEAARAANIAAEIEALPRGLDTVYGDETQLSGGQAQRIAIARAVLADAPVLVLDEALAATDADAEAEIQSALNRLVADRTVLVVAHRPESVRGADQVLLLDRGRIVQRLRGDEVTDAALDRIMESEAARA</sequence>
<evidence type="ECO:0000256" key="5">
    <source>
        <dbReference type="ARBA" id="ARBA00022989"/>
    </source>
</evidence>
<dbReference type="InterPro" id="IPR011527">
    <property type="entry name" value="ABC1_TM_dom"/>
</dbReference>
<dbReference type="EMBL" id="JBHUNE010000001">
    <property type="protein sequence ID" value="MFD2757026.1"/>
    <property type="molecule type" value="Genomic_DNA"/>
</dbReference>
<dbReference type="PROSITE" id="PS50929">
    <property type="entry name" value="ABC_TM1F"/>
    <property type="match status" value="1"/>
</dbReference>
<evidence type="ECO:0000256" key="6">
    <source>
        <dbReference type="ARBA" id="ARBA00023136"/>
    </source>
</evidence>
<dbReference type="InterPro" id="IPR036640">
    <property type="entry name" value="ABC1_TM_sf"/>
</dbReference>
<comment type="subcellular location">
    <subcellularLocation>
        <location evidence="1">Cell membrane</location>
        <topology evidence="1">Multi-pass membrane protein</topology>
    </subcellularLocation>
</comment>
<dbReference type="Pfam" id="PF00664">
    <property type="entry name" value="ABC_membrane"/>
    <property type="match status" value="1"/>
</dbReference>
<dbReference type="RefSeq" id="WP_019618875.1">
    <property type="nucleotide sequence ID" value="NZ_JBHUNE010000001.1"/>
</dbReference>
<evidence type="ECO:0000259" key="8">
    <source>
        <dbReference type="PROSITE" id="PS50893"/>
    </source>
</evidence>
<dbReference type="InterPro" id="IPR039421">
    <property type="entry name" value="Type_1_exporter"/>
</dbReference>
<feature type="domain" description="ABC transporter" evidence="8">
    <location>
        <begin position="353"/>
        <end position="585"/>
    </location>
</feature>
<evidence type="ECO:0000256" key="7">
    <source>
        <dbReference type="SAM" id="Phobius"/>
    </source>
</evidence>
<feature type="transmembrane region" description="Helical" evidence="7">
    <location>
        <begin position="77"/>
        <end position="99"/>
    </location>
</feature>
<keyword evidence="4 10" id="KW-0067">ATP-binding</keyword>
<feature type="transmembrane region" description="Helical" evidence="7">
    <location>
        <begin position="297"/>
        <end position="321"/>
    </location>
</feature>
<keyword evidence="3" id="KW-0547">Nucleotide-binding</keyword>
<evidence type="ECO:0000259" key="9">
    <source>
        <dbReference type="PROSITE" id="PS50929"/>
    </source>
</evidence>
<dbReference type="Pfam" id="PF00005">
    <property type="entry name" value="ABC_tran"/>
    <property type="match status" value="1"/>
</dbReference>
<evidence type="ECO:0000256" key="4">
    <source>
        <dbReference type="ARBA" id="ARBA00022840"/>
    </source>
</evidence>
<evidence type="ECO:0000313" key="11">
    <source>
        <dbReference type="Proteomes" id="UP001597492"/>
    </source>
</evidence>
<accession>A0ABW5UUW7</accession>